<reference evidence="2 3" key="1">
    <citation type="submission" date="2019-06" db="EMBL/GenBank/DDBJ databases">
        <authorList>
            <person name="Meng X."/>
        </authorList>
    </citation>
    <scope>NUCLEOTIDE SEQUENCE [LARGE SCALE GENOMIC DNA]</scope>
    <source>
        <strain evidence="2 3">M625</strain>
    </source>
</reference>
<dbReference type="Proteomes" id="UP000315540">
    <property type="component" value="Unassembled WGS sequence"/>
</dbReference>
<protein>
    <recommendedName>
        <fullName evidence="1">HTH cro/C1-type domain-containing protein</fullName>
    </recommendedName>
</protein>
<proteinExistence type="predicted"/>
<dbReference type="Pfam" id="PF13443">
    <property type="entry name" value="HTH_26"/>
    <property type="match status" value="1"/>
</dbReference>
<dbReference type="AlphaFoldDB" id="A0A504JNC3"/>
<evidence type="ECO:0000313" key="2">
    <source>
        <dbReference type="EMBL" id="TPN89223.1"/>
    </source>
</evidence>
<evidence type="ECO:0000313" key="3">
    <source>
        <dbReference type="Proteomes" id="UP000315540"/>
    </source>
</evidence>
<keyword evidence="3" id="KW-1185">Reference proteome</keyword>
<name>A0A504JNC3_9FLAO</name>
<sequence>MLQFNFKKIFVARGIEKPFTYLVKKGFSARAATTISNSEMRSMRLDMLEKVLITLNCTPNDVIEWYPTEDELNTLDQKHSLFEIRGKDEKIKIRLTKMINEIPLDKLEEIEQFIQAKKKE</sequence>
<dbReference type="OrthoDB" id="9805309at2"/>
<accession>A0A504JNC3</accession>
<organism evidence="2 3">
    <name type="scientific">Aquimarina algicola</name>
    <dbReference type="NCBI Taxonomy" id="2589995"/>
    <lineage>
        <taxon>Bacteria</taxon>
        <taxon>Pseudomonadati</taxon>
        <taxon>Bacteroidota</taxon>
        <taxon>Flavobacteriia</taxon>
        <taxon>Flavobacteriales</taxon>
        <taxon>Flavobacteriaceae</taxon>
        <taxon>Aquimarina</taxon>
    </lineage>
</organism>
<comment type="caution">
    <text evidence="2">The sequence shown here is derived from an EMBL/GenBank/DDBJ whole genome shotgun (WGS) entry which is preliminary data.</text>
</comment>
<feature type="domain" description="HTH cro/C1-type" evidence="1">
    <location>
        <begin position="26"/>
        <end position="67"/>
    </location>
</feature>
<dbReference type="RefSeq" id="WP_140589629.1">
    <property type="nucleotide sequence ID" value="NZ_VFWZ01000001.1"/>
</dbReference>
<dbReference type="InterPro" id="IPR001387">
    <property type="entry name" value="Cro/C1-type_HTH"/>
</dbReference>
<gene>
    <name evidence="2" type="ORF">FHK87_03075</name>
</gene>
<evidence type="ECO:0000259" key="1">
    <source>
        <dbReference type="Pfam" id="PF13443"/>
    </source>
</evidence>
<dbReference type="EMBL" id="VFWZ01000001">
    <property type="protein sequence ID" value="TPN89223.1"/>
    <property type="molecule type" value="Genomic_DNA"/>
</dbReference>